<gene>
    <name evidence="8" type="ORF">BRADI_4g03767v3</name>
</gene>
<evidence type="ECO:0000256" key="4">
    <source>
        <dbReference type="PIRNR" id="PIRNR036417"/>
    </source>
</evidence>
<reference evidence="9" key="3">
    <citation type="submission" date="2018-08" db="UniProtKB">
        <authorList>
            <consortium name="EnsemblPlants"/>
        </authorList>
    </citation>
    <scope>IDENTIFICATION</scope>
    <source>
        <strain evidence="9">cv. Bd21</strain>
    </source>
</reference>
<keyword evidence="5" id="KW-1133">Transmembrane helix</keyword>
<evidence type="ECO:0000259" key="6">
    <source>
        <dbReference type="Pfam" id="PF08392"/>
    </source>
</evidence>
<evidence type="ECO:0000256" key="2">
    <source>
        <dbReference type="ARBA" id="ARBA00022679"/>
    </source>
</evidence>
<feature type="domain" description="Beta-ketoacyl-[acyl-carrier-protein] synthase III C-terminal" evidence="7">
    <location>
        <begin position="377"/>
        <end position="456"/>
    </location>
</feature>
<dbReference type="STRING" id="15368.A0A0Q3HDD6"/>
<dbReference type="Pfam" id="PF08541">
    <property type="entry name" value="ACP_syn_III_C"/>
    <property type="match status" value="1"/>
</dbReference>
<evidence type="ECO:0000313" key="8">
    <source>
        <dbReference type="EMBL" id="KQJ86179.1"/>
    </source>
</evidence>
<feature type="transmembrane region" description="Helical" evidence="5">
    <location>
        <begin position="12"/>
        <end position="37"/>
    </location>
</feature>
<reference evidence="8" key="2">
    <citation type="submission" date="2017-06" db="EMBL/GenBank/DDBJ databases">
        <title>WGS assembly of Brachypodium distachyon.</title>
        <authorList>
            <consortium name="The International Brachypodium Initiative"/>
            <person name="Lucas S."/>
            <person name="Harmon-Smith M."/>
            <person name="Lail K."/>
            <person name="Tice H."/>
            <person name="Grimwood J."/>
            <person name="Bruce D."/>
            <person name="Barry K."/>
            <person name="Shu S."/>
            <person name="Lindquist E."/>
            <person name="Wang M."/>
            <person name="Pitluck S."/>
            <person name="Vogel J.P."/>
            <person name="Garvin D.F."/>
            <person name="Mockler T.C."/>
            <person name="Schmutz J."/>
            <person name="Rokhsar D."/>
            <person name="Bevan M.W."/>
        </authorList>
    </citation>
    <scope>NUCLEOTIDE SEQUENCE</scope>
    <source>
        <strain evidence="8">Bd21</strain>
    </source>
</reference>
<evidence type="ECO:0000256" key="3">
    <source>
        <dbReference type="ARBA" id="ARBA00023315"/>
    </source>
</evidence>
<comment type="similarity">
    <text evidence="1 4">Belongs to the thiolase-like superfamily. Chalcone/stilbene synthases family.</text>
</comment>
<keyword evidence="5" id="KW-0472">Membrane</keyword>
<keyword evidence="10" id="KW-1185">Reference proteome</keyword>
<dbReference type="GO" id="GO:0016020">
    <property type="term" value="C:membrane"/>
    <property type="evidence" value="ECO:0007669"/>
    <property type="project" value="InterPro"/>
</dbReference>
<accession>A0A0Q3HDD6</accession>
<dbReference type="PANTHER" id="PTHR31561">
    <property type="entry name" value="3-KETOACYL-COA SYNTHASE"/>
    <property type="match status" value="1"/>
</dbReference>
<dbReference type="Pfam" id="PF08392">
    <property type="entry name" value="FAE1_CUT1_RppA"/>
    <property type="match status" value="1"/>
</dbReference>
<sequence length="484" mass="53620">MLHHLKCPKPLYYLAANKFMLIATTMTLAVVILLLQIAQQIAHVDELLSQLCVLRPIHLLFSAILLTATVTICLMRRPRTVYLVDYTCFQPSSSLRTPKARFLEHAHLSPFLRESTISFIGRVLERSGMGEETCLPPAFNYVDSYCCLDEARTEAELVVFSMIDDLLAKTCISLDAINVLITNCSGFCPVPSIADRIVNRYKLRGDIPIINLSGMGCSAGVTAVGLARNILQVIPWGSHVLVVSTEILSPNYYVGNKRSMQLVNILFRMGGTAKLLSTCRSKARFRLAHVVRTTIAADDSAYKCVYQEEDDEGNKGVTLSKDLVAIAGDALKAHITAIGPLVLPASELLKFLLFSVARTALRVGRRPYIPDFRMAFEHFCIHVGGPAVINSVQHGLNLSDEQVEPSRMTLHRFGNQSSASVWYEFAYIEAKGRMRKGDRLWMLGFGAGYKCNTAVWVCIQPSLDAQGPWSSCIHRYPVDVSTDG</sequence>
<evidence type="ECO:0000313" key="10">
    <source>
        <dbReference type="Proteomes" id="UP000008810"/>
    </source>
</evidence>
<dbReference type="InterPro" id="IPR016039">
    <property type="entry name" value="Thiolase-like"/>
</dbReference>
<dbReference type="InterPro" id="IPR013747">
    <property type="entry name" value="ACP_syn_III_C"/>
</dbReference>
<dbReference type="Gene3D" id="3.40.47.10">
    <property type="match status" value="1"/>
</dbReference>
<dbReference type="GO" id="GO:0016747">
    <property type="term" value="F:acyltransferase activity, transferring groups other than amino-acyl groups"/>
    <property type="evidence" value="ECO:0007669"/>
    <property type="project" value="InterPro"/>
</dbReference>
<keyword evidence="3 4" id="KW-0012">Acyltransferase</keyword>
<keyword evidence="5" id="KW-0812">Transmembrane</keyword>
<dbReference type="AlphaFoldDB" id="A0A0Q3HDD6"/>
<dbReference type="UniPathway" id="UPA00094"/>
<dbReference type="CDD" id="cd00831">
    <property type="entry name" value="CHS_like"/>
    <property type="match status" value="1"/>
</dbReference>
<name>A0A0Q3HDD6_BRADI</name>
<dbReference type="InterPro" id="IPR013601">
    <property type="entry name" value="FAE1_typ3_polyketide_synth"/>
</dbReference>
<proteinExistence type="inferred from homology"/>
<dbReference type="InParanoid" id="A0A0Q3HDD6"/>
<organism evidence="8">
    <name type="scientific">Brachypodium distachyon</name>
    <name type="common">Purple false brome</name>
    <name type="synonym">Trachynia distachya</name>
    <dbReference type="NCBI Taxonomy" id="15368"/>
    <lineage>
        <taxon>Eukaryota</taxon>
        <taxon>Viridiplantae</taxon>
        <taxon>Streptophyta</taxon>
        <taxon>Embryophyta</taxon>
        <taxon>Tracheophyta</taxon>
        <taxon>Spermatophyta</taxon>
        <taxon>Magnoliopsida</taxon>
        <taxon>Liliopsida</taxon>
        <taxon>Poales</taxon>
        <taxon>Poaceae</taxon>
        <taxon>BOP clade</taxon>
        <taxon>Pooideae</taxon>
        <taxon>Stipodae</taxon>
        <taxon>Brachypodieae</taxon>
        <taxon>Brachypodium</taxon>
    </lineage>
</organism>
<protein>
    <recommendedName>
        <fullName evidence="4">3-ketoacyl-CoA synthase</fullName>
        <ecNumber evidence="4">2.3.1.-</ecNumber>
    </recommendedName>
</protein>
<keyword evidence="2 4" id="KW-0808">Transferase</keyword>
<dbReference type="InterPro" id="IPR012392">
    <property type="entry name" value="3-ktacl-CoA_syn"/>
</dbReference>
<feature type="domain" description="FAE" evidence="6">
    <location>
        <begin position="74"/>
        <end position="358"/>
    </location>
</feature>
<dbReference type="Gramene" id="KQJ86179">
    <property type="protein sequence ID" value="KQJ86179"/>
    <property type="gene ID" value="BRADI_4g03767v3"/>
</dbReference>
<dbReference type="EC" id="2.3.1.-" evidence="4"/>
<dbReference type="Proteomes" id="UP000008810">
    <property type="component" value="Chromosome 4"/>
</dbReference>
<dbReference type="EnsemblPlants" id="KQJ86179">
    <property type="protein sequence ID" value="KQJ86179"/>
    <property type="gene ID" value="BRADI_4g03767v3"/>
</dbReference>
<dbReference type="EMBL" id="CM000883">
    <property type="protein sequence ID" value="KQJ86179.1"/>
    <property type="molecule type" value="Genomic_DNA"/>
</dbReference>
<evidence type="ECO:0000256" key="5">
    <source>
        <dbReference type="SAM" id="Phobius"/>
    </source>
</evidence>
<dbReference type="SUPFAM" id="SSF53901">
    <property type="entry name" value="Thiolase-like"/>
    <property type="match status" value="2"/>
</dbReference>
<dbReference type="OrthoDB" id="45007at2759"/>
<dbReference type="GO" id="GO:0006633">
    <property type="term" value="P:fatty acid biosynthetic process"/>
    <property type="evidence" value="ECO:0007669"/>
    <property type="project" value="UniProtKB-UniPathway"/>
</dbReference>
<evidence type="ECO:0000259" key="7">
    <source>
        <dbReference type="Pfam" id="PF08541"/>
    </source>
</evidence>
<feature type="transmembrane region" description="Helical" evidence="5">
    <location>
        <begin position="57"/>
        <end position="75"/>
    </location>
</feature>
<reference evidence="8 9" key="1">
    <citation type="journal article" date="2010" name="Nature">
        <title>Genome sequencing and analysis of the model grass Brachypodium distachyon.</title>
        <authorList>
            <consortium name="International Brachypodium Initiative"/>
        </authorList>
    </citation>
    <scope>NUCLEOTIDE SEQUENCE [LARGE SCALE GENOMIC DNA]</scope>
    <source>
        <strain evidence="8 9">Bd21</strain>
    </source>
</reference>
<evidence type="ECO:0000256" key="1">
    <source>
        <dbReference type="ARBA" id="ARBA00005531"/>
    </source>
</evidence>
<comment type="pathway">
    <text evidence="4">Lipid metabolism; fatty acid biosynthesis.</text>
</comment>
<dbReference type="PIRSF" id="PIRSF036417">
    <property type="entry name" value="3-ktacl-CoA_syn"/>
    <property type="match status" value="1"/>
</dbReference>
<evidence type="ECO:0000313" key="9">
    <source>
        <dbReference type="EnsemblPlants" id="KQJ86179"/>
    </source>
</evidence>